<accession>U1Q0C8</accession>
<evidence type="ECO:0000313" key="2">
    <source>
        <dbReference type="Proteomes" id="UP000016498"/>
    </source>
</evidence>
<dbReference type="Proteomes" id="UP000016498">
    <property type="component" value="Unassembled WGS sequence"/>
</dbReference>
<name>U1Q0C8_9ACTO</name>
<dbReference type="EMBL" id="AWSD01000368">
    <property type="protein sequence ID" value="ERH15729.1"/>
    <property type="molecule type" value="Genomic_DNA"/>
</dbReference>
<gene>
    <name evidence="1" type="ORF">HMPREF1549_03016</name>
</gene>
<organism evidence="1 2">
    <name type="scientific">Actinomyces johnsonii F0510</name>
    <dbReference type="NCBI Taxonomy" id="1227262"/>
    <lineage>
        <taxon>Bacteria</taxon>
        <taxon>Bacillati</taxon>
        <taxon>Actinomycetota</taxon>
        <taxon>Actinomycetes</taxon>
        <taxon>Actinomycetales</taxon>
        <taxon>Actinomycetaceae</taxon>
        <taxon>Actinomyces</taxon>
    </lineage>
</organism>
<dbReference type="HOGENOM" id="CLU_2393250_0_0_11"/>
<evidence type="ECO:0000313" key="1">
    <source>
        <dbReference type="EMBL" id="ERH15729.1"/>
    </source>
</evidence>
<comment type="caution">
    <text evidence="1">The sequence shown here is derived from an EMBL/GenBank/DDBJ whole genome shotgun (WGS) entry which is preliminary data.</text>
</comment>
<proteinExistence type="predicted"/>
<dbReference type="AlphaFoldDB" id="U1Q0C8"/>
<reference evidence="1 2" key="1">
    <citation type="submission" date="2013-06" db="EMBL/GenBank/DDBJ databases">
        <authorList>
            <person name="Weinstock G."/>
            <person name="Sodergren E."/>
            <person name="Lobos E.A."/>
            <person name="Fulton L."/>
            <person name="Fulton R."/>
            <person name="Courtney L."/>
            <person name="Fronick C."/>
            <person name="O'Laughlin M."/>
            <person name="Godfrey J."/>
            <person name="Wilson R.M."/>
            <person name="Miner T."/>
            <person name="Farmer C."/>
            <person name="Delehaunty K."/>
            <person name="Cordes M."/>
            <person name="Minx P."/>
            <person name="Tomlinson C."/>
            <person name="Chen J."/>
            <person name="Wollam A."/>
            <person name="Pepin K.H."/>
            <person name="Bhonagiri V."/>
            <person name="Zhang X."/>
            <person name="Warren W."/>
            <person name="Mitreva M."/>
            <person name="Mardis E.R."/>
            <person name="Wilson R.K."/>
        </authorList>
    </citation>
    <scope>NUCLEOTIDE SEQUENCE [LARGE SCALE GENOMIC DNA]</scope>
    <source>
        <strain evidence="1 2">F0510</strain>
    </source>
</reference>
<protein>
    <submittedName>
        <fullName evidence="1">Uncharacterized protein</fullName>
    </submittedName>
</protein>
<sequence>MQTDIGLGYRQPLTRCSHFLRRWLVFCAATFRTSLRSSLLTQHFTMSALLSGKFATCFAAPVRPVRSLDSFAPVTGPVLRWRRWREWTSRLQD</sequence>